<accession>A0ABS0AHS7</accession>
<evidence type="ECO:0000256" key="3">
    <source>
        <dbReference type="ARBA" id="ARBA00022558"/>
    </source>
</evidence>
<evidence type="ECO:0000313" key="8">
    <source>
        <dbReference type="EMBL" id="MBF5053682.1"/>
    </source>
</evidence>
<evidence type="ECO:0000256" key="1">
    <source>
        <dbReference type="ARBA" id="ARBA00004561"/>
    </source>
</evidence>
<gene>
    <name evidence="8" type="ORF">ISO4_02284</name>
</gene>
<feature type="domain" description="PilY1 beta-propeller" evidence="7">
    <location>
        <begin position="446"/>
        <end position="772"/>
    </location>
</feature>
<keyword evidence="6" id="KW-0281">Fimbrium</keyword>
<comment type="caution">
    <text evidence="8">The sequence shown here is derived from an EMBL/GenBank/DDBJ whole genome shotgun (WGS) entry which is preliminary data.</text>
</comment>
<organism evidence="8 9">
    <name type="scientific">Alloalcanivorax venustensis ISO4</name>
    <dbReference type="NCBI Taxonomy" id="1177184"/>
    <lineage>
        <taxon>Bacteria</taxon>
        <taxon>Pseudomonadati</taxon>
        <taxon>Pseudomonadota</taxon>
        <taxon>Gammaproteobacteria</taxon>
        <taxon>Oceanospirillales</taxon>
        <taxon>Alcanivoracaceae</taxon>
        <taxon>Alloalcanivorax</taxon>
    </lineage>
</organism>
<dbReference type="SUPFAM" id="SSF50998">
    <property type="entry name" value="Quinoprotein alcohol dehydrogenase-like"/>
    <property type="match status" value="1"/>
</dbReference>
<dbReference type="Pfam" id="PF05567">
    <property type="entry name" value="T4P_PilY1"/>
    <property type="match status" value="1"/>
</dbReference>
<evidence type="ECO:0000256" key="6">
    <source>
        <dbReference type="ARBA" id="ARBA00023263"/>
    </source>
</evidence>
<dbReference type="EMBL" id="ARXR01000020">
    <property type="protein sequence ID" value="MBF5053682.1"/>
    <property type="molecule type" value="Genomic_DNA"/>
</dbReference>
<proteinExistence type="inferred from homology"/>
<keyword evidence="9" id="KW-1185">Reference proteome</keyword>
<keyword evidence="5" id="KW-0106">Calcium</keyword>
<comment type="similarity">
    <text evidence="2">Belongs to the PilY1 family.</text>
</comment>
<dbReference type="InterPro" id="IPR008707">
    <property type="entry name" value="B-propeller_PilY1"/>
</dbReference>
<evidence type="ECO:0000256" key="4">
    <source>
        <dbReference type="ARBA" id="ARBA00022723"/>
    </source>
</evidence>
<evidence type="ECO:0000313" key="9">
    <source>
        <dbReference type="Proteomes" id="UP000644441"/>
    </source>
</evidence>
<keyword evidence="3" id="KW-1029">Fimbrium biogenesis</keyword>
<dbReference type="InterPro" id="IPR011047">
    <property type="entry name" value="Quinoprotein_ADH-like_sf"/>
</dbReference>
<name>A0ABS0AHS7_9GAMM</name>
<evidence type="ECO:0000256" key="2">
    <source>
        <dbReference type="ARBA" id="ARBA00008387"/>
    </source>
</evidence>
<evidence type="ECO:0000259" key="7">
    <source>
        <dbReference type="Pfam" id="PF05567"/>
    </source>
</evidence>
<comment type="subcellular location">
    <subcellularLocation>
        <location evidence="1">Fimbrium</location>
    </subcellularLocation>
</comment>
<dbReference type="InterPro" id="IPR018247">
    <property type="entry name" value="EF_Hand_1_Ca_BS"/>
</dbReference>
<sequence length="939" mass="101403">MYDDACYESVSPIPDAEKQNFANWFSYYRTRMMTAKAGVGIAFSEQPESLRVGFGTLNQGFHNVDGQNTGTLRRGVRNFQGDDRGEFFRLLYASEPGGSTPLRGALKDVGEYYERSDSQGPWSSTPGSGGGSDYACRRSFSVLMTDGYYGGNSPGVGNTDNEAGQVITGPGGKSYQYDPAVTPLYRDGHSNTLADVAMDYWKRDLRTDMDNIVGTDERDPAFWQHMVTYGVGLGVDGSLPSIETLAKEPDETVDWPDPNSGNSAKIDDLLHAAVNGRGEFFGADDPETFTREMTSMLSDIVNRGTGSSSSIAANSTRLDTDSAIYQALFDSDSWEGDLISYEVNTDGEIEGVGWKAASQLDKASDDDIMNVNGSREIYTYFDDPTDNLDPVLTEFFWDNLSADQKDALDGADNNATLGQQRVRYLRGDRRLEMRNGGAFRNRDSRLGDIINSNPAFSGSEGYGYQLLPNEAGRKYTTYLDDKENRNEMIYVGANDGMLHAFDADDGDEVFAYIPSMLFDKLPALTDPNYAHSFYVDGAPIVTDAYIGGGWKTILIGSLNAGGKGLFALDISNPDNPTLMWEFTHPELGEGVKEVSVVPVNESASEWHVVFGNGYNSDSGKAALFALDLSDGSLVGDAPVMVGTSTENGMAGVTAINSGDGYFANVIYAGDLRGNLWKFEPGNNGWKSAFGNANSPDPMFIATDGSNRQPITSRPEVTVTENDQNVVVFGTGKYLENGDVSDTSVQSLYGIFDDDLKGTVSRGDLLEQRINSEGELTISGESRPYRIFSDNEISDGDAGWRIDLISPNTGSEGERVVVRPTIRGEAVVFVSLIPSVSPCDGGGSSWLIAISKNNGGQIDGGVIDVNEDGKIDEEDYVNDGGVKVPASSIGFDSILSRVNFISGAANVDQGYGSTSDGDIARVGLKGLGGLLGRQSWRQLR</sequence>
<reference evidence="8 9" key="1">
    <citation type="submission" date="2012-09" db="EMBL/GenBank/DDBJ databases">
        <title>Genome Sequence of alkane-degrading Bacterium Alcanivorax venustensis ISO4.</title>
        <authorList>
            <person name="Lai Q."/>
            <person name="Shao Z."/>
        </authorList>
    </citation>
    <scope>NUCLEOTIDE SEQUENCE [LARGE SCALE GENOMIC DNA]</scope>
    <source>
        <strain evidence="8 9">ISO4</strain>
    </source>
</reference>
<keyword evidence="4" id="KW-0479">Metal-binding</keyword>
<evidence type="ECO:0000256" key="5">
    <source>
        <dbReference type="ARBA" id="ARBA00022837"/>
    </source>
</evidence>
<dbReference type="PROSITE" id="PS00018">
    <property type="entry name" value="EF_HAND_1"/>
    <property type="match status" value="1"/>
</dbReference>
<dbReference type="Proteomes" id="UP000644441">
    <property type="component" value="Unassembled WGS sequence"/>
</dbReference>
<protein>
    <submittedName>
        <fullName evidence="8">Type 4 fimbrial biogenesis protein PilY1</fullName>
    </submittedName>
</protein>